<dbReference type="EMBL" id="JACHET010000001">
    <property type="protein sequence ID" value="MBB6185523.1"/>
    <property type="molecule type" value="Genomic_DNA"/>
</dbReference>
<sequence>MRSDHAAGQILGVKPQTISNWRTRGSQAEPKLIEMMCRKLEQDPMPWLLRAQADQAHDPANGLVWKRMATRLGISLSAVALAVAKLFSDANMQMAVAMGGMDEYAWGAMSSMGQALTILS</sequence>
<proteinExistence type="predicted"/>
<name>A0A841KIT1_9GAMM</name>
<dbReference type="AlphaFoldDB" id="A0A841KIT1"/>
<reference evidence="1 2" key="1">
    <citation type="submission" date="2020-08" db="EMBL/GenBank/DDBJ databases">
        <title>Genomic Encyclopedia of Type Strains, Phase IV (KMG-IV): sequencing the most valuable type-strain genomes for metagenomic binning, comparative biology and taxonomic classification.</title>
        <authorList>
            <person name="Goeker M."/>
        </authorList>
    </citation>
    <scope>NUCLEOTIDE SEQUENCE [LARGE SCALE GENOMIC DNA]</scope>
    <source>
        <strain evidence="1 2">DSM 107085</strain>
    </source>
</reference>
<organism evidence="1 2">
    <name type="scientific">Oleiagrimonas soli</name>
    <dbReference type="NCBI Taxonomy" id="1543381"/>
    <lineage>
        <taxon>Bacteria</taxon>
        <taxon>Pseudomonadati</taxon>
        <taxon>Pseudomonadota</taxon>
        <taxon>Gammaproteobacteria</taxon>
        <taxon>Lysobacterales</taxon>
        <taxon>Rhodanobacteraceae</taxon>
        <taxon>Oleiagrimonas</taxon>
    </lineage>
</organism>
<protein>
    <recommendedName>
        <fullName evidence="3">Bacteriophage CI repressor</fullName>
    </recommendedName>
</protein>
<comment type="caution">
    <text evidence="1">The sequence shown here is derived from an EMBL/GenBank/DDBJ whole genome shotgun (WGS) entry which is preliminary data.</text>
</comment>
<gene>
    <name evidence="1" type="ORF">HNQ86_002868</name>
</gene>
<evidence type="ECO:0000313" key="1">
    <source>
        <dbReference type="EMBL" id="MBB6185523.1"/>
    </source>
</evidence>
<dbReference type="Proteomes" id="UP000560000">
    <property type="component" value="Unassembled WGS sequence"/>
</dbReference>
<evidence type="ECO:0000313" key="2">
    <source>
        <dbReference type="Proteomes" id="UP000560000"/>
    </source>
</evidence>
<accession>A0A841KIT1</accession>
<evidence type="ECO:0008006" key="3">
    <source>
        <dbReference type="Google" id="ProtNLM"/>
    </source>
</evidence>